<evidence type="ECO:0000313" key="2">
    <source>
        <dbReference type="Proteomes" id="UP001501020"/>
    </source>
</evidence>
<dbReference type="EMBL" id="BAAAMR010000126">
    <property type="protein sequence ID" value="GAA2165288.1"/>
    <property type="molecule type" value="Genomic_DNA"/>
</dbReference>
<comment type="caution">
    <text evidence="1">The sequence shown here is derived from an EMBL/GenBank/DDBJ whole genome shotgun (WGS) entry which is preliminary data.</text>
</comment>
<name>A0ABN3AFR4_9ACTN</name>
<reference evidence="1 2" key="1">
    <citation type="journal article" date="2019" name="Int. J. Syst. Evol. Microbiol.">
        <title>The Global Catalogue of Microorganisms (GCM) 10K type strain sequencing project: providing services to taxonomists for standard genome sequencing and annotation.</title>
        <authorList>
            <consortium name="The Broad Institute Genomics Platform"/>
            <consortium name="The Broad Institute Genome Sequencing Center for Infectious Disease"/>
            <person name="Wu L."/>
            <person name="Ma J."/>
        </authorList>
    </citation>
    <scope>NUCLEOTIDE SEQUENCE [LARGE SCALE GENOMIC DNA]</scope>
    <source>
        <strain evidence="1 2">JCM 13850</strain>
    </source>
</reference>
<gene>
    <name evidence="1" type="ORF">GCM10009727_83790</name>
</gene>
<evidence type="ECO:0000313" key="1">
    <source>
        <dbReference type="EMBL" id="GAA2165288.1"/>
    </source>
</evidence>
<organism evidence="1 2">
    <name type="scientific">Actinomadura napierensis</name>
    <dbReference type="NCBI Taxonomy" id="267854"/>
    <lineage>
        <taxon>Bacteria</taxon>
        <taxon>Bacillati</taxon>
        <taxon>Actinomycetota</taxon>
        <taxon>Actinomycetes</taxon>
        <taxon>Streptosporangiales</taxon>
        <taxon>Thermomonosporaceae</taxon>
        <taxon>Actinomadura</taxon>
    </lineage>
</organism>
<dbReference type="Proteomes" id="UP001501020">
    <property type="component" value="Unassembled WGS sequence"/>
</dbReference>
<protein>
    <submittedName>
        <fullName evidence="1">Uncharacterized protein</fullName>
    </submittedName>
</protein>
<accession>A0ABN3AFR4</accession>
<proteinExistence type="predicted"/>
<sequence>MVEGPAPRSHRQIQTIHRRNLMLSVPAQRGFATGDTPFAPRTLRLQAAARSTTTCSPRPATTALDLSRPAPAAACGATTFDGSATSTATRTTTPLPSKGFFASVRLTAPFSTACKAGRLTSGGDAHRNLHK</sequence>
<keyword evidence="2" id="KW-1185">Reference proteome</keyword>